<keyword evidence="7" id="KW-1185">Reference proteome</keyword>
<evidence type="ECO:0000256" key="1">
    <source>
        <dbReference type="SAM" id="Coils"/>
    </source>
</evidence>
<organism evidence="6 7">
    <name type="scientific">Lacrimispora defluvii</name>
    <dbReference type="NCBI Taxonomy" id="2719233"/>
    <lineage>
        <taxon>Bacteria</taxon>
        <taxon>Bacillati</taxon>
        <taxon>Bacillota</taxon>
        <taxon>Clostridia</taxon>
        <taxon>Lachnospirales</taxon>
        <taxon>Lachnospiraceae</taxon>
        <taxon>Lacrimispora</taxon>
    </lineage>
</organism>
<dbReference type="Proteomes" id="UP000539052">
    <property type="component" value="Unassembled WGS sequence"/>
</dbReference>
<dbReference type="RefSeq" id="WP_170823253.1">
    <property type="nucleotide sequence ID" value="NZ_JAAOXG010000052.1"/>
</dbReference>
<comment type="caution">
    <text evidence="6">The sequence shown here is derived from an EMBL/GenBank/DDBJ whole genome shotgun (WGS) entry which is preliminary data.</text>
</comment>
<feature type="coiled-coil region" evidence="1">
    <location>
        <begin position="1"/>
        <end position="35"/>
    </location>
</feature>
<evidence type="ECO:0000313" key="6">
    <source>
        <dbReference type="EMBL" id="NNJ32148.1"/>
    </source>
</evidence>
<feature type="domain" description="Transposase TnpC homeodomain" evidence="4">
    <location>
        <begin position="25"/>
        <end position="99"/>
    </location>
</feature>
<reference evidence="6 7" key="1">
    <citation type="submission" date="2020-03" db="EMBL/GenBank/DDBJ databases">
        <title>Genome Sequence of industrial isolate, B5A.</title>
        <authorList>
            <person name="Sharma S."/>
            <person name="Patil P.B."/>
            <person name="Korpole S."/>
        </authorList>
    </citation>
    <scope>NUCLEOTIDE SEQUENCE [LARGE SCALE GENOMIC DNA]</scope>
    <source>
        <strain evidence="6 7">PI-S10-B5A</strain>
    </source>
</reference>
<gene>
    <name evidence="6" type="ORF">G9470_20505</name>
</gene>
<dbReference type="InterPro" id="IPR024463">
    <property type="entry name" value="Transposase_TnpC_homeodom"/>
</dbReference>
<feature type="domain" description="Transposase IS66 C-terminal" evidence="5">
    <location>
        <begin position="462"/>
        <end position="503"/>
    </location>
</feature>
<dbReference type="NCBIfam" id="NF033517">
    <property type="entry name" value="transpos_IS66"/>
    <property type="match status" value="1"/>
</dbReference>
<dbReference type="InterPro" id="IPR024474">
    <property type="entry name" value="Znf_dom_IS66"/>
</dbReference>
<evidence type="ECO:0000259" key="3">
    <source>
        <dbReference type="Pfam" id="PF13005"/>
    </source>
</evidence>
<sequence length="513" mass="58910">MDNKDAYIMHLENTIQDLQNQISSLNEIVLLLRKEKFGSSSEKTPKEEIDGQLSLFNEAEMEADASLPEPIVKDVKGYKRKNTKTKREELIKDLPIREVPCTLPEDEQFCDQCGTPLKVLGTQVVREELEYIPAKLRIVKYIQTVYECSKCKHTEHPYIVKAETPTSLMNHSLASASSVANVMYQKYVNSIPLYRQEKDWEQLGIALSRATMANWIIRCSDDYFKPIIKHFQQKLLERDVLHCDETPVQVLKEEGKKPQTKSYMWLYCTGNDGKEPIVLYDYQPSRNGDNAVNFLKNFKGYVHSDGYSGYNKLSGITRCGCWAHLRRKFVEAIPTKKAEGASLTQAEIGRDYCNQLFKIEERLKGLSSEERISKRLELSKPVLEAFWCWLDNLNYLKGSALGKAVVYAKNQKPYMENYLLDGRCSISNNAAENAIRPFTVGRKNWLFADTPKGANASAAVYSIVETAKANGLNVYTYLQYLLLYMPDTDWRNQPELLDDLMPWSRDVQSECKR</sequence>
<dbReference type="InterPro" id="IPR039552">
    <property type="entry name" value="IS66_C"/>
</dbReference>
<dbReference type="Pfam" id="PF13005">
    <property type="entry name" value="zf-IS66"/>
    <property type="match status" value="1"/>
</dbReference>
<dbReference type="Pfam" id="PF13007">
    <property type="entry name" value="LZ_Tnp_IS66"/>
    <property type="match status" value="1"/>
</dbReference>
<evidence type="ECO:0000259" key="4">
    <source>
        <dbReference type="Pfam" id="PF13007"/>
    </source>
</evidence>
<name>A0ABX1VUQ5_9FIRM</name>
<dbReference type="InterPro" id="IPR052344">
    <property type="entry name" value="Transposase-related"/>
</dbReference>
<evidence type="ECO:0000313" key="7">
    <source>
        <dbReference type="Proteomes" id="UP000539052"/>
    </source>
</evidence>
<dbReference type="Pfam" id="PF03050">
    <property type="entry name" value="DDE_Tnp_IS66"/>
    <property type="match status" value="1"/>
</dbReference>
<evidence type="ECO:0000259" key="5">
    <source>
        <dbReference type="Pfam" id="PF13817"/>
    </source>
</evidence>
<keyword evidence="1" id="KW-0175">Coiled coil</keyword>
<protein>
    <submittedName>
        <fullName evidence="6">IS66 family transposase</fullName>
    </submittedName>
</protein>
<accession>A0ABX1VUQ5</accession>
<dbReference type="PANTHER" id="PTHR33678">
    <property type="entry name" value="BLL1576 PROTEIN"/>
    <property type="match status" value="1"/>
</dbReference>
<dbReference type="Pfam" id="PF13817">
    <property type="entry name" value="DDE_Tnp_IS66_C"/>
    <property type="match status" value="1"/>
</dbReference>
<proteinExistence type="predicted"/>
<feature type="domain" description="Transposase IS66 central" evidence="2">
    <location>
        <begin position="171"/>
        <end position="455"/>
    </location>
</feature>
<evidence type="ECO:0000259" key="2">
    <source>
        <dbReference type="Pfam" id="PF03050"/>
    </source>
</evidence>
<dbReference type="EMBL" id="JAAOXG010000052">
    <property type="protein sequence ID" value="NNJ32148.1"/>
    <property type="molecule type" value="Genomic_DNA"/>
</dbReference>
<feature type="domain" description="Transposase IS66 zinc-finger binding" evidence="3">
    <location>
        <begin position="108"/>
        <end position="151"/>
    </location>
</feature>
<dbReference type="InterPro" id="IPR004291">
    <property type="entry name" value="Transposase_IS66_central"/>
</dbReference>